<dbReference type="Gene3D" id="1.25.40.540">
    <property type="entry name" value="TAP42-like family"/>
    <property type="match status" value="1"/>
</dbReference>
<dbReference type="Gene3D" id="2.40.330.10">
    <property type="entry name" value="DNA-binding pseudobarrel domain"/>
    <property type="match status" value="1"/>
</dbReference>
<dbReference type="Gramene" id="TVU46798">
    <property type="protein sequence ID" value="TVU46798"/>
    <property type="gene ID" value="EJB05_06361"/>
</dbReference>
<evidence type="ECO:0000256" key="6">
    <source>
        <dbReference type="SAM" id="MobiDB-lite"/>
    </source>
</evidence>
<protein>
    <submittedName>
        <fullName evidence="7">Uncharacterized protein</fullName>
    </submittedName>
</protein>
<sequence length="167" mass="18599">MTSPSRRSSTRSRALPPDRQGRDDPEGVDQLRLCDEMVSKLGLFSSNETKDDVVSTTNLNYPLVGQDDRILILKQELILLWHLLTTSWSSLISKKKLASGDAVMFLRSVFFSHTDGELRLGVRREVQFKNVALLEAGSNIGSKLQTLSSVASSSDNRGIFLCLFQPK</sequence>
<evidence type="ECO:0000313" key="7">
    <source>
        <dbReference type="EMBL" id="TVU46798.1"/>
    </source>
</evidence>
<dbReference type="AlphaFoldDB" id="A0A5J9WF12"/>
<evidence type="ECO:0000256" key="3">
    <source>
        <dbReference type="ARBA" id="ARBA00023125"/>
    </source>
</evidence>
<name>A0A5J9WF12_9POAL</name>
<feature type="non-terminal residue" evidence="7">
    <location>
        <position position="167"/>
    </location>
</feature>
<keyword evidence="4" id="KW-0804">Transcription</keyword>
<evidence type="ECO:0000256" key="1">
    <source>
        <dbReference type="ARBA" id="ARBA00004123"/>
    </source>
</evidence>
<gene>
    <name evidence="7" type="ORF">EJB05_06361</name>
</gene>
<accession>A0A5J9WF12</accession>
<evidence type="ECO:0000256" key="4">
    <source>
        <dbReference type="ARBA" id="ARBA00023163"/>
    </source>
</evidence>
<dbReference type="GO" id="GO:0005634">
    <property type="term" value="C:nucleus"/>
    <property type="evidence" value="ECO:0007669"/>
    <property type="project" value="UniProtKB-SubCell"/>
</dbReference>
<organism evidence="7 8">
    <name type="scientific">Eragrostis curvula</name>
    <name type="common">weeping love grass</name>
    <dbReference type="NCBI Taxonomy" id="38414"/>
    <lineage>
        <taxon>Eukaryota</taxon>
        <taxon>Viridiplantae</taxon>
        <taxon>Streptophyta</taxon>
        <taxon>Embryophyta</taxon>
        <taxon>Tracheophyta</taxon>
        <taxon>Spermatophyta</taxon>
        <taxon>Magnoliopsida</taxon>
        <taxon>Liliopsida</taxon>
        <taxon>Poales</taxon>
        <taxon>Poaceae</taxon>
        <taxon>PACMAD clade</taxon>
        <taxon>Chloridoideae</taxon>
        <taxon>Eragrostideae</taxon>
        <taxon>Eragrostidinae</taxon>
        <taxon>Eragrostis</taxon>
    </lineage>
</organism>
<evidence type="ECO:0000256" key="5">
    <source>
        <dbReference type="ARBA" id="ARBA00023242"/>
    </source>
</evidence>
<dbReference type="Pfam" id="PF04177">
    <property type="entry name" value="TAP42"/>
    <property type="match status" value="1"/>
</dbReference>
<dbReference type="InterPro" id="IPR015300">
    <property type="entry name" value="DNA-bd_pseudobarrel_sf"/>
</dbReference>
<evidence type="ECO:0000313" key="8">
    <source>
        <dbReference type="Proteomes" id="UP000324897"/>
    </source>
</evidence>
<dbReference type="OrthoDB" id="10261753at2759"/>
<dbReference type="InterPro" id="IPR007304">
    <property type="entry name" value="TAP46-like"/>
</dbReference>
<dbReference type="GO" id="GO:0009966">
    <property type="term" value="P:regulation of signal transduction"/>
    <property type="evidence" value="ECO:0007669"/>
    <property type="project" value="InterPro"/>
</dbReference>
<reference evidence="7 8" key="1">
    <citation type="journal article" date="2019" name="Sci. Rep.">
        <title>A high-quality genome of Eragrostis curvula grass provides insights into Poaceae evolution and supports new strategies to enhance forage quality.</title>
        <authorList>
            <person name="Carballo J."/>
            <person name="Santos B.A.C.M."/>
            <person name="Zappacosta D."/>
            <person name="Garbus I."/>
            <person name="Selva J.P."/>
            <person name="Gallo C.A."/>
            <person name="Diaz A."/>
            <person name="Albertini E."/>
            <person name="Caccamo M."/>
            <person name="Echenique V."/>
        </authorList>
    </citation>
    <scope>NUCLEOTIDE SEQUENCE [LARGE SCALE GENOMIC DNA]</scope>
    <source>
        <strain evidence="8">cv. Victoria</strain>
        <tissue evidence="7">Leaf</tissue>
    </source>
</reference>
<feature type="region of interest" description="Disordered" evidence="6">
    <location>
        <begin position="1"/>
        <end position="27"/>
    </location>
</feature>
<comment type="subcellular location">
    <subcellularLocation>
        <location evidence="1">Nucleus</location>
    </subcellularLocation>
</comment>
<keyword evidence="2" id="KW-0805">Transcription regulation</keyword>
<proteinExistence type="predicted"/>
<comment type="caution">
    <text evidence="7">The sequence shown here is derived from an EMBL/GenBank/DDBJ whole genome shotgun (WGS) entry which is preliminary data.</text>
</comment>
<keyword evidence="8" id="KW-1185">Reference proteome</keyword>
<keyword evidence="5" id="KW-0539">Nucleus</keyword>
<evidence type="ECO:0000256" key="2">
    <source>
        <dbReference type="ARBA" id="ARBA00023015"/>
    </source>
</evidence>
<feature type="compositionally biased region" description="Low complexity" evidence="6">
    <location>
        <begin position="1"/>
        <end position="13"/>
    </location>
</feature>
<dbReference type="Proteomes" id="UP000324897">
    <property type="component" value="Chromosome 5"/>
</dbReference>
<dbReference type="InterPro" id="IPR038511">
    <property type="entry name" value="TAP42/TAP46-like_sf"/>
</dbReference>
<dbReference type="EMBL" id="RWGY01000004">
    <property type="protein sequence ID" value="TVU46798.1"/>
    <property type="molecule type" value="Genomic_DNA"/>
</dbReference>
<dbReference type="GO" id="GO:0003677">
    <property type="term" value="F:DNA binding"/>
    <property type="evidence" value="ECO:0007669"/>
    <property type="project" value="UniProtKB-KW"/>
</dbReference>
<keyword evidence="3" id="KW-0238">DNA-binding</keyword>